<dbReference type="GO" id="GO:0039666">
    <property type="term" value="P:virion attachment to host cell pilus"/>
    <property type="evidence" value="ECO:0007669"/>
    <property type="project" value="UniProtKB-KW"/>
</dbReference>
<comment type="subcellular location">
    <subcellularLocation>
        <location evidence="1">Virion</location>
    </subcellularLocation>
</comment>
<comment type="similarity">
    <text evidence="7">Belongs to the Leviviricetes maturation protein family.</text>
</comment>
<evidence type="ECO:0000256" key="4">
    <source>
        <dbReference type="ARBA" id="ARBA00022844"/>
    </source>
</evidence>
<dbReference type="EMBL" id="MN033117">
    <property type="protein sequence ID" value="QDH87047.1"/>
    <property type="molecule type" value="Genomic_RNA"/>
</dbReference>
<sequence>GPLGPPRCIHTHHVALSGVSSRMVATYNVTYMIIFGAGVTDLEDPIKRRVLTFREGHSTYGAISGTFSSVKDWDQSHYGYEETHSRSNGLWLAAQRGLRNPHIRGDARAKLLSVIDHTDMGHGFYNYKNYYYDNSSRCSGSKGTTTKYVWDGLLFAHREISRNVASDWPILGSADWLSVLRNGATAIARVRPNKSEASLAQFIGELREELPSVPLLALRDQASHFRSLGSEYLNVEFGWLPFISDLQKIVHALKNRNKILKQLVRDSDRTVRRRYNFPAVRDQVVTDLGLSLPAPALPFPTVYPSTKYAKTLTEVTGRNDWFVGKFRYHIPGGQDLLSELQRFDSFANRLLGTRVTPATLWELTPWSWLLDWFGNFGDVISNFSNLHQDNQVMTYGYSMSTVYKEKTYSLSGSPIGPLTQTFGSKYQLRLKASPYGFGVDWPDFSAYQLSILAALGMSRR</sequence>
<evidence type="ECO:0000256" key="3">
    <source>
        <dbReference type="ARBA" id="ARBA00022804"/>
    </source>
</evidence>
<keyword evidence="6" id="KW-1160">Virus entry into host cell</keyword>
<protein>
    <recommendedName>
        <fullName evidence="9">Maturation</fullName>
    </recommendedName>
</protein>
<keyword evidence="4" id="KW-0946">Virion</keyword>
<evidence type="ECO:0008006" key="9">
    <source>
        <dbReference type="Google" id="ProtNLM"/>
    </source>
</evidence>
<name>A0A514D0A5_9VIRU</name>
<dbReference type="GO" id="GO:0044423">
    <property type="term" value="C:virion component"/>
    <property type="evidence" value="ECO:0007669"/>
    <property type="project" value="UniProtKB-KW"/>
</dbReference>
<feature type="non-terminal residue" evidence="8">
    <location>
        <position position="1"/>
    </location>
</feature>
<gene>
    <name evidence="8" type="ORF">H1Rhizo25886_000001</name>
</gene>
<evidence type="ECO:0000256" key="6">
    <source>
        <dbReference type="ARBA" id="ARBA00023296"/>
    </source>
</evidence>
<accession>A0A514D0A5</accession>
<evidence type="ECO:0000256" key="5">
    <source>
        <dbReference type="ARBA" id="ARBA00023104"/>
    </source>
</evidence>
<evidence type="ECO:0000256" key="2">
    <source>
        <dbReference type="ARBA" id="ARBA00022581"/>
    </source>
</evidence>
<proteinExistence type="inferred from homology"/>
<evidence type="ECO:0000256" key="7">
    <source>
        <dbReference type="ARBA" id="ARBA00035110"/>
    </source>
</evidence>
<dbReference type="Pfam" id="PF03863">
    <property type="entry name" value="Phage_mat-A"/>
    <property type="match status" value="1"/>
</dbReference>
<evidence type="ECO:0000313" key="8">
    <source>
        <dbReference type="EMBL" id="QDH87047.1"/>
    </source>
</evidence>
<keyword evidence="5" id="KW-1175">Viral attachment to host cell pilus</keyword>
<organism evidence="8">
    <name type="scientific">Leviviridae sp</name>
    <dbReference type="NCBI Taxonomy" id="2027243"/>
    <lineage>
        <taxon>Viruses</taxon>
        <taxon>Riboviria</taxon>
        <taxon>Orthornavirae</taxon>
        <taxon>Lenarviricota</taxon>
        <taxon>Leviviricetes</taxon>
        <taxon>Norzivirales</taxon>
        <taxon>Fiersviridae</taxon>
    </lineage>
</organism>
<reference evidence="8" key="1">
    <citation type="submission" date="2019-05" db="EMBL/GenBank/DDBJ databases">
        <title>Metatranscriptomic reconstruction reveals RNA viruses with the potential to shape carbon cycling in soil.</title>
        <authorList>
            <person name="Starr E.P."/>
            <person name="Nuccio E."/>
            <person name="Pett-Ridge J."/>
            <person name="Banfield J.F."/>
            <person name="Firestone M.K."/>
        </authorList>
    </citation>
    <scope>NUCLEOTIDE SEQUENCE</scope>
    <source>
        <strain evidence="8">H1_Rhizo_25_scaffold_886</strain>
    </source>
</reference>
<dbReference type="InterPro" id="IPR005563">
    <property type="entry name" value="A_protein"/>
</dbReference>
<keyword evidence="2" id="KW-0945">Host-virus interaction</keyword>
<evidence type="ECO:0000256" key="1">
    <source>
        <dbReference type="ARBA" id="ARBA00004328"/>
    </source>
</evidence>
<keyword evidence="3" id="KW-1161">Viral attachment to host cell</keyword>